<keyword evidence="2" id="KW-1185">Reference proteome</keyword>
<dbReference type="STRING" id="1209926.A0A1G4BK22"/>
<gene>
    <name evidence="1" type="ORF">CORC01_02972</name>
</gene>
<dbReference type="GeneID" id="34556132"/>
<dbReference type="Proteomes" id="UP000176998">
    <property type="component" value="Unassembled WGS sequence"/>
</dbReference>
<sequence length="175" mass="19730">MPKNQDRRSIARVGNYANEDSFDNFQAVQYVPYRVAFYLQKDTTLTATHYKDEYRLTLQNSYEEHVRTTFEWAHERGLEYPNQTFDSITLLDAAESKSLGLNDTHDLCNHLAVLAHMASHTVASSECDAVNGAAYTETIPDLLPTIRRDLVRGISTNAFHGYAYSGVNADTTRSG</sequence>
<evidence type="ECO:0000313" key="1">
    <source>
        <dbReference type="EMBL" id="OHF01781.1"/>
    </source>
</evidence>
<dbReference type="AlphaFoldDB" id="A0A1G4BK22"/>
<accession>A0A1G4BK22</accession>
<dbReference type="OrthoDB" id="2588159at2759"/>
<name>A0A1G4BK22_9PEZI</name>
<protein>
    <submittedName>
        <fullName evidence="1">Uncharacterized protein</fullName>
    </submittedName>
</protein>
<dbReference type="RefSeq" id="XP_022478923.1">
    <property type="nucleotide sequence ID" value="XM_022614622.1"/>
</dbReference>
<evidence type="ECO:0000313" key="2">
    <source>
        <dbReference type="Proteomes" id="UP000176998"/>
    </source>
</evidence>
<proteinExistence type="predicted"/>
<comment type="caution">
    <text evidence="1">The sequence shown here is derived from an EMBL/GenBank/DDBJ whole genome shotgun (WGS) entry which is preliminary data.</text>
</comment>
<dbReference type="EMBL" id="MJBS01000017">
    <property type="protein sequence ID" value="OHF01781.1"/>
    <property type="molecule type" value="Genomic_DNA"/>
</dbReference>
<reference evidence="1 2" key="1">
    <citation type="submission" date="2016-09" db="EMBL/GenBank/DDBJ databases">
        <authorList>
            <person name="Capua I."/>
            <person name="De Benedictis P."/>
            <person name="Joannis T."/>
            <person name="Lombin L.H."/>
            <person name="Cattoli G."/>
        </authorList>
    </citation>
    <scope>NUCLEOTIDE SEQUENCE [LARGE SCALE GENOMIC DNA]</scope>
    <source>
        <strain evidence="1 2">IMI 309357</strain>
    </source>
</reference>
<organism evidence="1 2">
    <name type="scientific">Colletotrichum orchidophilum</name>
    <dbReference type="NCBI Taxonomy" id="1209926"/>
    <lineage>
        <taxon>Eukaryota</taxon>
        <taxon>Fungi</taxon>
        <taxon>Dikarya</taxon>
        <taxon>Ascomycota</taxon>
        <taxon>Pezizomycotina</taxon>
        <taxon>Sordariomycetes</taxon>
        <taxon>Hypocreomycetidae</taxon>
        <taxon>Glomerellales</taxon>
        <taxon>Glomerellaceae</taxon>
        <taxon>Colletotrichum</taxon>
    </lineage>
</organism>